<dbReference type="STRING" id="419479.SAMN04488563_6436"/>
<dbReference type="EMBL" id="LT629791">
    <property type="protein sequence ID" value="SDU82541.1"/>
    <property type="molecule type" value="Genomic_DNA"/>
</dbReference>
<organism evidence="5 6">
    <name type="scientific">Jiangella alkaliphila</name>
    <dbReference type="NCBI Taxonomy" id="419479"/>
    <lineage>
        <taxon>Bacteria</taxon>
        <taxon>Bacillati</taxon>
        <taxon>Actinomycetota</taxon>
        <taxon>Actinomycetes</taxon>
        <taxon>Jiangellales</taxon>
        <taxon>Jiangellaceae</taxon>
        <taxon>Jiangella</taxon>
    </lineage>
</organism>
<dbReference type="InterPro" id="IPR050807">
    <property type="entry name" value="TransReg_Diox_bact_type"/>
</dbReference>
<gene>
    <name evidence="5" type="ORF">SAMN04488563_6436</name>
</gene>
<dbReference type="PANTHER" id="PTHR46797">
    <property type="entry name" value="HTH-TYPE TRANSCRIPTIONAL REGULATOR"/>
    <property type="match status" value="1"/>
</dbReference>
<dbReference type="AlphaFoldDB" id="A0A1H2LPL6"/>
<evidence type="ECO:0000313" key="6">
    <source>
        <dbReference type="Proteomes" id="UP000182977"/>
    </source>
</evidence>
<sequence length="401" mass="42998">MTDDAQALGRRVAQARKRRGLSQRELARLLDRSETWLSQVERGVRKIDRMSVLERVAAVLEVPLAELAPDRPVVAATHERPAPAVDLTLALSSSNALTAVLAERSSANLQELTGSVDRAWSLVHAAEYERVSELLMRLLPALEFAARASNGEVQRAAYATLARAYHACASVLSKLGEPSAACVSADRAIAAAERSGDALLMAEGAFRLALVFQSARFYDQVIQTASTAVDALSGRVDARDPAAISLSGSLLMQMAITDARRNNADQAYAHLAEAERLGQVLGADRNDYGTEFGPANVTLHQVTVAVELGDAGRALRIASGFDSSGLSPERRSRYQLELARAHAQRRDAPAAVAAIHEALQIAPELVVGHPTVHALLTDLLRTESGQATEVRDLARRVGMTP</sequence>
<dbReference type="InterPro" id="IPR011990">
    <property type="entry name" value="TPR-like_helical_dom_sf"/>
</dbReference>
<keyword evidence="2" id="KW-0238">DNA-binding</keyword>
<dbReference type="SUPFAM" id="SSF48452">
    <property type="entry name" value="TPR-like"/>
    <property type="match status" value="1"/>
</dbReference>
<dbReference type="PROSITE" id="PS50943">
    <property type="entry name" value="HTH_CROC1"/>
    <property type="match status" value="1"/>
</dbReference>
<dbReference type="GO" id="GO:0003700">
    <property type="term" value="F:DNA-binding transcription factor activity"/>
    <property type="evidence" value="ECO:0007669"/>
    <property type="project" value="TreeGrafter"/>
</dbReference>
<dbReference type="Gene3D" id="1.25.40.10">
    <property type="entry name" value="Tetratricopeptide repeat domain"/>
    <property type="match status" value="1"/>
</dbReference>
<evidence type="ECO:0000313" key="5">
    <source>
        <dbReference type="EMBL" id="SDU82541.1"/>
    </source>
</evidence>
<dbReference type="Pfam" id="PF13560">
    <property type="entry name" value="HTH_31"/>
    <property type="match status" value="1"/>
</dbReference>
<reference evidence="6" key="1">
    <citation type="submission" date="2016-10" db="EMBL/GenBank/DDBJ databases">
        <authorList>
            <person name="Varghese N."/>
            <person name="Submissions S."/>
        </authorList>
    </citation>
    <scope>NUCLEOTIDE SEQUENCE [LARGE SCALE GENOMIC DNA]</scope>
    <source>
        <strain evidence="6">DSM 45079</strain>
    </source>
</reference>
<feature type="domain" description="HTH cro/C1-type" evidence="4">
    <location>
        <begin position="12"/>
        <end position="67"/>
    </location>
</feature>
<evidence type="ECO:0000256" key="3">
    <source>
        <dbReference type="ARBA" id="ARBA00023163"/>
    </source>
</evidence>
<dbReference type="RefSeq" id="WP_083421452.1">
    <property type="nucleotide sequence ID" value="NZ_LT629791.1"/>
</dbReference>
<dbReference type="Gene3D" id="1.10.260.40">
    <property type="entry name" value="lambda repressor-like DNA-binding domains"/>
    <property type="match status" value="1"/>
</dbReference>
<accession>A0A1H2LPL6</accession>
<keyword evidence="6" id="KW-1185">Reference proteome</keyword>
<dbReference type="CDD" id="cd00093">
    <property type="entry name" value="HTH_XRE"/>
    <property type="match status" value="1"/>
</dbReference>
<dbReference type="GO" id="GO:0003677">
    <property type="term" value="F:DNA binding"/>
    <property type="evidence" value="ECO:0007669"/>
    <property type="project" value="UniProtKB-KW"/>
</dbReference>
<dbReference type="InterPro" id="IPR010982">
    <property type="entry name" value="Lambda_DNA-bd_dom_sf"/>
</dbReference>
<dbReference type="GO" id="GO:0005829">
    <property type="term" value="C:cytosol"/>
    <property type="evidence" value="ECO:0007669"/>
    <property type="project" value="TreeGrafter"/>
</dbReference>
<keyword evidence="3" id="KW-0804">Transcription</keyword>
<dbReference type="InterPro" id="IPR001387">
    <property type="entry name" value="Cro/C1-type_HTH"/>
</dbReference>
<dbReference type="SMART" id="SM00530">
    <property type="entry name" value="HTH_XRE"/>
    <property type="match status" value="1"/>
</dbReference>
<protein>
    <submittedName>
        <fullName evidence="5">Helix-turn-helix domain-containing protein</fullName>
    </submittedName>
</protein>
<evidence type="ECO:0000259" key="4">
    <source>
        <dbReference type="PROSITE" id="PS50943"/>
    </source>
</evidence>
<keyword evidence="1" id="KW-0805">Transcription regulation</keyword>
<evidence type="ECO:0000256" key="1">
    <source>
        <dbReference type="ARBA" id="ARBA00023015"/>
    </source>
</evidence>
<dbReference type="SUPFAM" id="SSF47413">
    <property type="entry name" value="lambda repressor-like DNA-binding domains"/>
    <property type="match status" value="1"/>
</dbReference>
<proteinExistence type="predicted"/>
<evidence type="ECO:0000256" key="2">
    <source>
        <dbReference type="ARBA" id="ARBA00023125"/>
    </source>
</evidence>
<dbReference type="PANTHER" id="PTHR46797:SF23">
    <property type="entry name" value="HTH-TYPE TRANSCRIPTIONAL REGULATOR SUTR"/>
    <property type="match status" value="1"/>
</dbReference>
<dbReference type="Proteomes" id="UP000182977">
    <property type="component" value="Chromosome I"/>
</dbReference>
<name>A0A1H2LPL6_9ACTN</name>